<keyword evidence="3" id="KW-1185">Reference proteome</keyword>
<organism evidence="2 3">
    <name type="scientific">Apolygus lucorum</name>
    <name type="common">Small green plant bug</name>
    <name type="synonym">Lygocoris lucorum</name>
    <dbReference type="NCBI Taxonomy" id="248454"/>
    <lineage>
        <taxon>Eukaryota</taxon>
        <taxon>Metazoa</taxon>
        <taxon>Ecdysozoa</taxon>
        <taxon>Arthropoda</taxon>
        <taxon>Hexapoda</taxon>
        <taxon>Insecta</taxon>
        <taxon>Pterygota</taxon>
        <taxon>Neoptera</taxon>
        <taxon>Paraneoptera</taxon>
        <taxon>Hemiptera</taxon>
        <taxon>Heteroptera</taxon>
        <taxon>Panheteroptera</taxon>
        <taxon>Cimicomorpha</taxon>
        <taxon>Miridae</taxon>
        <taxon>Mirini</taxon>
        <taxon>Apolygus</taxon>
    </lineage>
</organism>
<dbReference type="AlphaFoldDB" id="A0A8S9XW81"/>
<dbReference type="Proteomes" id="UP000466442">
    <property type="component" value="Unassembled WGS sequence"/>
</dbReference>
<comment type="caution">
    <text evidence="2">The sequence shown here is derived from an EMBL/GenBank/DDBJ whole genome shotgun (WGS) entry which is preliminary data.</text>
</comment>
<feature type="chain" id="PRO_5035750766" evidence="1">
    <location>
        <begin position="20"/>
        <end position="303"/>
    </location>
</feature>
<evidence type="ECO:0000313" key="2">
    <source>
        <dbReference type="EMBL" id="KAF6212854.1"/>
    </source>
</evidence>
<sequence length="303" mass="34210">MKVVIVFLVAAVISPYATACMHVLRHKSNGRNFIRRIISSASDGPDNEYISHKDLDSFLNDHFNASPTNPWTQKFWKTEVSDVTYNFVRDHETRVMLTVIPIYENVRAVRPESFVVLVEPDRSKIISGTLKAYIPNPSTKTVLRTVSPYMYSVSNLSWTTPDDTTLFLYGVEKRVEMAMKVISRYYLASGTDLDESSKNWSKHLARNDPRYLPGLLISQKLGGRGSDTLNAVPMTSEALKAFEDLVVTPTLDFFEDPRNRGEETVLTVIVMYADNVTTCPIGFVVLRSDTHDQAADSLYIPNQ</sequence>
<keyword evidence="1" id="KW-0732">Signal</keyword>
<name>A0A8S9XW81_APOLU</name>
<reference evidence="2" key="1">
    <citation type="journal article" date="2021" name="Mol. Ecol. Resour.">
        <title>Apolygus lucorum genome provides insights into omnivorousness and mesophyll feeding.</title>
        <authorList>
            <person name="Liu Y."/>
            <person name="Liu H."/>
            <person name="Wang H."/>
            <person name="Huang T."/>
            <person name="Liu B."/>
            <person name="Yang B."/>
            <person name="Yin L."/>
            <person name="Li B."/>
            <person name="Zhang Y."/>
            <person name="Zhang S."/>
            <person name="Jiang F."/>
            <person name="Zhang X."/>
            <person name="Ren Y."/>
            <person name="Wang B."/>
            <person name="Wang S."/>
            <person name="Lu Y."/>
            <person name="Wu K."/>
            <person name="Fan W."/>
            <person name="Wang G."/>
        </authorList>
    </citation>
    <scope>NUCLEOTIDE SEQUENCE</scope>
    <source>
        <strain evidence="2">12Hb</strain>
    </source>
</reference>
<evidence type="ECO:0000256" key="1">
    <source>
        <dbReference type="SAM" id="SignalP"/>
    </source>
</evidence>
<feature type="signal peptide" evidence="1">
    <location>
        <begin position="1"/>
        <end position="19"/>
    </location>
</feature>
<protein>
    <submittedName>
        <fullName evidence="2">Uncharacterized protein</fullName>
    </submittedName>
</protein>
<evidence type="ECO:0000313" key="3">
    <source>
        <dbReference type="Proteomes" id="UP000466442"/>
    </source>
</evidence>
<gene>
    <name evidence="2" type="ORF">GE061_010563</name>
</gene>
<dbReference type="EMBL" id="WIXP02000003">
    <property type="protein sequence ID" value="KAF6212854.1"/>
    <property type="molecule type" value="Genomic_DNA"/>
</dbReference>
<proteinExistence type="predicted"/>
<accession>A0A8S9XW81</accession>